<accession>A0A2J6Q164</accession>
<reference evidence="1 2" key="1">
    <citation type="submission" date="2016-05" db="EMBL/GenBank/DDBJ databases">
        <title>A degradative enzymes factory behind the ericoid mycorrhizal symbiosis.</title>
        <authorList>
            <consortium name="DOE Joint Genome Institute"/>
            <person name="Martino E."/>
            <person name="Morin E."/>
            <person name="Grelet G."/>
            <person name="Kuo A."/>
            <person name="Kohler A."/>
            <person name="Daghino S."/>
            <person name="Barry K."/>
            <person name="Choi C."/>
            <person name="Cichocki N."/>
            <person name="Clum A."/>
            <person name="Copeland A."/>
            <person name="Hainaut M."/>
            <person name="Haridas S."/>
            <person name="Labutti K."/>
            <person name="Lindquist E."/>
            <person name="Lipzen A."/>
            <person name="Khouja H.-R."/>
            <person name="Murat C."/>
            <person name="Ohm R."/>
            <person name="Olson A."/>
            <person name="Spatafora J."/>
            <person name="Veneault-Fourrey C."/>
            <person name="Henrissat B."/>
            <person name="Grigoriev I."/>
            <person name="Martin F."/>
            <person name="Perotto S."/>
        </authorList>
    </citation>
    <scope>NUCLEOTIDE SEQUENCE [LARGE SCALE GENOMIC DNA]</scope>
    <source>
        <strain evidence="1 2">UAMH 7357</strain>
    </source>
</reference>
<sequence length="95" mass="11053">MDGTIRPLEGYGREEWARTLDANFRRCGEPYRNPPEADNMVELGRKLLAEYVADPYTPFSLPVFLRRTHILLCDSRDFLWLSLCTTSVQGMVQVW</sequence>
<dbReference type="AlphaFoldDB" id="A0A2J6Q164"/>
<name>A0A2J6Q164_9HELO</name>
<dbReference type="Proteomes" id="UP000235672">
    <property type="component" value="Unassembled WGS sequence"/>
</dbReference>
<organism evidence="1 2">
    <name type="scientific">Hyaloscypha hepaticicola</name>
    <dbReference type="NCBI Taxonomy" id="2082293"/>
    <lineage>
        <taxon>Eukaryota</taxon>
        <taxon>Fungi</taxon>
        <taxon>Dikarya</taxon>
        <taxon>Ascomycota</taxon>
        <taxon>Pezizomycotina</taxon>
        <taxon>Leotiomycetes</taxon>
        <taxon>Helotiales</taxon>
        <taxon>Hyaloscyphaceae</taxon>
        <taxon>Hyaloscypha</taxon>
    </lineage>
</organism>
<evidence type="ECO:0000313" key="2">
    <source>
        <dbReference type="Proteomes" id="UP000235672"/>
    </source>
</evidence>
<protein>
    <submittedName>
        <fullName evidence="1">Uncharacterized protein</fullName>
    </submittedName>
</protein>
<gene>
    <name evidence="1" type="ORF">NA56DRAFT_646888</name>
</gene>
<dbReference type="EMBL" id="KZ613487">
    <property type="protein sequence ID" value="PMD20022.1"/>
    <property type="molecule type" value="Genomic_DNA"/>
</dbReference>
<evidence type="ECO:0000313" key="1">
    <source>
        <dbReference type="EMBL" id="PMD20022.1"/>
    </source>
</evidence>
<proteinExistence type="predicted"/>
<keyword evidence="2" id="KW-1185">Reference proteome</keyword>